<keyword evidence="1" id="KW-0812">Transmembrane</keyword>
<dbReference type="EMBL" id="LAZR01012596">
    <property type="protein sequence ID" value="KKM26001.1"/>
    <property type="molecule type" value="Genomic_DNA"/>
</dbReference>
<keyword evidence="1" id="KW-1133">Transmembrane helix</keyword>
<dbReference type="Gene3D" id="3.40.190.10">
    <property type="entry name" value="Periplasmic binding protein-like II"/>
    <property type="match status" value="2"/>
</dbReference>
<proteinExistence type="predicted"/>
<feature type="transmembrane region" description="Helical" evidence="1">
    <location>
        <begin position="7"/>
        <end position="31"/>
    </location>
</feature>
<comment type="caution">
    <text evidence="2">The sequence shown here is derived from an EMBL/GenBank/DDBJ whole genome shotgun (WGS) entry which is preliminary data.</text>
</comment>
<dbReference type="AlphaFoldDB" id="A0A0F9IEI9"/>
<evidence type="ECO:0008006" key="3">
    <source>
        <dbReference type="Google" id="ProtNLM"/>
    </source>
</evidence>
<dbReference type="InterPro" id="IPR006059">
    <property type="entry name" value="SBP"/>
</dbReference>
<dbReference type="Pfam" id="PF01547">
    <property type="entry name" value="SBP_bac_1"/>
    <property type="match status" value="1"/>
</dbReference>
<sequence>MDPKKQTAVFVLIAVISTAAIVAGISFVVLAPSPEGEVDALEIYHWWTSGGEAAAVGALVDVFEGLYPDTIVTQLAVAGGSGTTMIPIITSLVLAGEAPDAFQMHAGYEGIAYYEADLLENINDIWTDNNLEAVIPEVVQRMCQFDGDYYMVPVNIHRSNVVWYNLPELTAISVDPKTIDTWTEFFAAADAFELANPGKDAIALGESWTQAHLFEQILAGQGIDVYEDWINGDITSASNADLLAALDTLETFMSYTNPDYNSLGWDEATDLIIQGESIFNIMGDWANGEFLVANAVYDTDYGTIGVPGTTDMYGLVVDAFQHPASVAHPRNSDRWLEVVASKEGQDAFNPLKGSISARNDSNLALYGPYHAWTGADFTSVTYMFPSVVHGSGAPQSFSSELSSVINAFVTGAATKTATATAIANLASSNAADYTTVWALD</sequence>
<evidence type="ECO:0000313" key="2">
    <source>
        <dbReference type="EMBL" id="KKM26001.1"/>
    </source>
</evidence>
<accession>A0A0F9IEI9</accession>
<evidence type="ECO:0000256" key="1">
    <source>
        <dbReference type="SAM" id="Phobius"/>
    </source>
</evidence>
<keyword evidence="1" id="KW-0472">Membrane</keyword>
<protein>
    <recommendedName>
        <fullName evidence="3">Carbohydrate ABC transporter substrate-binding protein</fullName>
    </recommendedName>
</protein>
<organism evidence="2">
    <name type="scientific">marine sediment metagenome</name>
    <dbReference type="NCBI Taxonomy" id="412755"/>
    <lineage>
        <taxon>unclassified sequences</taxon>
        <taxon>metagenomes</taxon>
        <taxon>ecological metagenomes</taxon>
    </lineage>
</organism>
<dbReference type="SUPFAM" id="SSF53850">
    <property type="entry name" value="Periplasmic binding protein-like II"/>
    <property type="match status" value="1"/>
</dbReference>
<name>A0A0F9IEI9_9ZZZZ</name>
<gene>
    <name evidence="2" type="ORF">LCGC14_1589310</name>
</gene>
<reference evidence="2" key="1">
    <citation type="journal article" date="2015" name="Nature">
        <title>Complex archaea that bridge the gap between prokaryotes and eukaryotes.</title>
        <authorList>
            <person name="Spang A."/>
            <person name="Saw J.H."/>
            <person name="Jorgensen S.L."/>
            <person name="Zaremba-Niedzwiedzka K."/>
            <person name="Martijn J."/>
            <person name="Lind A.E."/>
            <person name="van Eijk R."/>
            <person name="Schleper C."/>
            <person name="Guy L."/>
            <person name="Ettema T.J."/>
        </authorList>
    </citation>
    <scope>NUCLEOTIDE SEQUENCE</scope>
</reference>